<dbReference type="PANTHER" id="PTHR30349:SF64">
    <property type="entry name" value="PROPHAGE INTEGRASE INTD-RELATED"/>
    <property type="match status" value="1"/>
</dbReference>
<keyword evidence="3" id="KW-0233">DNA recombination</keyword>
<name>A0ABY4HRY8_9FLAO</name>
<protein>
    <submittedName>
        <fullName evidence="5">Site-specific integrase</fullName>
    </submittedName>
</protein>
<dbReference type="InterPro" id="IPR035386">
    <property type="entry name" value="Arm-DNA-bind_5"/>
</dbReference>
<keyword evidence="6" id="KW-1185">Reference proteome</keyword>
<dbReference type="CDD" id="cd01185">
    <property type="entry name" value="INTN1_C_like"/>
    <property type="match status" value="1"/>
</dbReference>
<dbReference type="RefSeq" id="WP_246918562.1">
    <property type="nucleotide sequence ID" value="NZ_CP090145.1"/>
</dbReference>
<dbReference type="Pfam" id="PF00589">
    <property type="entry name" value="Phage_integrase"/>
    <property type="match status" value="1"/>
</dbReference>
<dbReference type="InterPro" id="IPR013762">
    <property type="entry name" value="Integrase-like_cat_sf"/>
</dbReference>
<dbReference type="InterPro" id="IPR025269">
    <property type="entry name" value="SAM-like_dom"/>
</dbReference>
<gene>
    <name evidence="5" type="ORF">LXD69_07380</name>
</gene>
<dbReference type="PROSITE" id="PS51898">
    <property type="entry name" value="TYR_RECOMBINASE"/>
    <property type="match status" value="1"/>
</dbReference>
<evidence type="ECO:0000259" key="4">
    <source>
        <dbReference type="PROSITE" id="PS51898"/>
    </source>
</evidence>
<sequence>MRILETPSNIFDTQISTKKLFVPMKHKFILRNYINKEGEALLYLRINHKNNLHKISLSLYANPNDWNGKKCRMTDNSQKSQDLNLILDNIDSKITAIKTNYRLSERHLTIDKFIHEFKFGIPRLDFITFWESQILLQEEVVHKNTAKKERSVFKKFKEFRSQLLFSDIDIEIINKFKGFMIKRKMVSTSINSNLKVLKKYLRIAEDSGIRMPLNLRLIKIGSTNGNRNFLNENELQKLNKYFHSEFVNETYKIPLALFLLSCFTGMRISDIQNIQNNSIAEGSIKFTSVKTGKNQKIKLSNYALKVIESAPEIFTIKLTDQYINRILKDICKDRKISKVVTFHVGRHTFATNYLKQGGKVEVLQKILAHSNIKETMIYVTILQEDQDKEILLLDNMNLD</sequence>
<dbReference type="EMBL" id="CP090145">
    <property type="protein sequence ID" value="UOX35333.1"/>
    <property type="molecule type" value="Genomic_DNA"/>
</dbReference>
<organism evidence="5 6">
    <name type="scientific">Flavobacterium sediminilitoris</name>
    <dbReference type="NCBI Taxonomy" id="2024526"/>
    <lineage>
        <taxon>Bacteria</taxon>
        <taxon>Pseudomonadati</taxon>
        <taxon>Bacteroidota</taxon>
        <taxon>Flavobacteriia</taxon>
        <taxon>Flavobacteriales</taxon>
        <taxon>Flavobacteriaceae</taxon>
        <taxon>Flavobacterium</taxon>
    </lineage>
</organism>
<dbReference type="InterPro" id="IPR050090">
    <property type="entry name" value="Tyrosine_recombinase_XerCD"/>
</dbReference>
<proteinExistence type="inferred from homology"/>
<dbReference type="SUPFAM" id="SSF56349">
    <property type="entry name" value="DNA breaking-rejoining enzymes"/>
    <property type="match status" value="1"/>
</dbReference>
<reference evidence="5" key="1">
    <citation type="submission" date="2021-12" db="EMBL/GenBank/DDBJ databases">
        <authorList>
            <person name="Cha I.-T."/>
            <person name="Lee K.-E."/>
            <person name="Park S.-J."/>
        </authorList>
    </citation>
    <scope>NUCLEOTIDE SEQUENCE</scope>
    <source>
        <strain evidence="5">YSM-43</strain>
    </source>
</reference>
<evidence type="ECO:0000256" key="1">
    <source>
        <dbReference type="ARBA" id="ARBA00008857"/>
    </source>
</evidence>
<dbReference type="InterPro" id="IPR011010">
    <property type="entry name" value="DNA_brk_join_enz"/>
</dbReference>
<comment type="similarity">
    <text evidence="1">Belongs to the 'phage' integrase family.</text>
</comment>
<accession>A0ABY4HRY8</accession>
<dbReference type="Pfam" id="PF17293">
    <property type="entry name" value="Arm-DNA-bind_5"/>
    <property type="match status" value="1"/>
</dbReference>
<dbReference type="InterPro" id="IPR002104">
    <property type="entry name" value="Integrase_catalytic"/>
</dbReference>
<dbReference type="PANTHER" id="PTHR30349">
    <property type="entry name" value="PHAGE INTEGRASE-RELATED"/>
    <property type="match status" value="1"/>
</dbReference>
<keyword evidence="2" id="KW-0238">DNA-binding</keyword>
<evidence type="ECO:0000313" key="6">
    <source>
        <dbReference type="Proteomes" id="UP000830454"/>
    </source>
</evidence>
<dbReference type="InterPro" id="IPR010998">
    <property type="entry name" value="Integrase_recombinase_N"/>
</dbReference>
<reference evidence="5" key="2">
    <citation type="submission" date="2022-04" db="EMBL/GenBank/DDBJ databases">
        <title>Complete Genome Sequence of Flavobacterium sediminilitoris YSM-43, Isolated from a Tidal Sediment.</title>
        <authorList>
            <person name="Lee P.A."/>
        </authorList>
    </citation>
    <scope>NUCLEOTIDE SEQUENCE</scope>
    <source>
        <strain evidence="5">YSM-43</strain>
    </source>
</reference>
<evidence type="ECO:0000256" key="3">
    <source>
        <dbReference type="ARBA" id="ARBA00023172"/>
    </source>
</evidence>
<dbReference type="Gene3D" id="1.10.150.130">
    <property type="match status" value="1"/>
</dbReference>
<dbReference type="Gene3D" id="1.10.443.10">
    <property type="entry name" value="Intergrase catalytic core"/>
    <property type="match status" value="1"/>
</dbReference>
<feature type="domain" description="Tyr recombinase" evidence="4">
    <location>
        <begin position="225"/>
        <end position="392"/>
    </location>
</feature>
<dbReference type="Proteomes" id="UP000830454">
    <property type="component" value="Chromosome"/>
</dbReference>
<evidence type="ECO:0000313" key="5">
    <source>
        <dbReference type="EMBL" id="UOX35333.1"/>
    </source>
</evidence>
<evidence type="ECO:0000256" key="2">
    <source>
        <dbReference type="ARBA" id="ARBA00023125"/>
    </source>
</evidence>
<dbReference type="Pfam" id="PF13102">
    <property type="entry name" value="Phage_int_SAM_5"/>
    <property type="match status" value="1"/>
</dbReference>